<comment type="caution">
    <text evidence="1">The sequence shown here is derived from an EMBL/GenBank/DDBJ whole genome shotgun (WGS) entry which is preliminary data.</text>
</comment>
<name>A0A9P0K3M5_ACAOB</name>
<sequence>MSSRARKILDMAREGIYEVGDNGICNLISCAENTIQEFHQSVPALIDGIGQSGSTQCDTLQSNEEVNLVEGENENAAYDTTPSNENRVDLMEEEKENAAYGMEEQTEELFQRKRAKRHNLDQSMWLKIRNQANREKGLAYKGKMKVFGKWKYDIPRNKKMLSNVCDCKITTKSSKIECRKLTQENREYIFNIFWNHMHWQERKIYIQSLVEIENVKRRRGANENSRRNYSLKYYLKVENKELRVCKKMFLNTMSMKESTVLNWTKSDKLEENEKRLNDKRKQSRSKMYGGRYEALNQFFDSLPKVESHYCRASSSKLYLEPMWASTNQLYGFYKCHHCPDSGDEPKFDTLNYYKSIRPGRDTVVKIRALKYDPSGKIYYKLRHTDPWDQLNQRVKLSPPRPTQSLPNMYQERRKIKKEKYDHLQILKKTLLQDYHTFYDNLPYEEN</sequence>
<dbReference type="AlphaFoldDB" id="A0A9P0K3M5"/>
<proteinExistence type="predicted"/>
<gene>
    <name evidence="1" type="ORF">ACAOBT_LOCUS5308</name>
</gene>
<dbReference type="Proteomes" id="UP001152888">
    <property type="component" value="Unassembled WGS sequence"/>
</dbReference>
<keyword evidence="2" id="KW-1185">Reference proteome</keyword>
<accession>A0A9P0K3M5</accession>
<organism evidence="1 2">
    <name type="scientific">Acanthoscelides obtectus</name>
    <name type="common">Bean weevil</name>
    <name type="synonym">Bruchus obtectus</name>
    <dbReference type="NCBI Taxonomy" id="200917"/>
    <lineage>
        <taxon>Eukaryota</taxon>
        <taxon>Metazoa</taxon>
        <taxon>Ecdysozoa</taxon>
        <taxon>Arthropoda</taxon>
        <taxon>Hexapoda</taxon>
        <taxon>Insecta</taxon>
        <taxon>Pterygota</taxon>
        <taxon>Neoptera</taxon>
        <taxon>Endopterygota</taxon>
        <taxon>Coleoptera</taxon>
        <taxon>Polyphaga</taxon>
        <taxon>Cucujiformia</taxon>
        <taxon>Chrysomeloidea</taxon>
        <taxon>Chrysomelidae</taxon>
        <taxon>Bruchinae</taxon>
        <taxon>Bruchini</taxon>
        <taxon>Acanthoscelides</taxon>
    </lineage>
</organism>
<dbReference type="PANTHER" id="PTHR10773:SF19">
    <property type="match status" value="1"/>
</dbReference>
<evidence type="ECO:0000313" key="2">
    <source>
        <dbReference type="Proteomes" id="UP001152888"/>
    </source>
</evidence>
<reference evidence="1" key="1">
    <citation type="submission" date="2022-03" db="EMBL/GenBank/DDBJ databases">
        <authorList>
            <person name="Sayadi A."/>
        </authorList>
    </citation>
    <scope>NUCLEOTIDE SEQUENCE</scope>
</reference>
<dbReference type="OrthoDB" id="6780692at2759"/>
<dbReference type="PANTHER" id="PTHR10773">
    <property type="entry name" value="DNA-DIRECTED RNA POLYMERASES I, II, AND III SUBUNIT RPABC2"/>
    <property type="match status" value="1"/>
</dbReference>
<dbReference type="EMBL" id="CAKOFQ010006709">
    <property type="protein sequence ID" value="CAH1963625.1"/>
    <property type="molecule type" value="Genomic_DNA"/>
</dbReference>
<protein>
    <submittedName>
        <fullName evidence="1">Uncharacterized protein</fullName>
    </submittedName>
</protein>
<evidence type="ECO:0000313" key="1">
    <source>
        <dbReference type="EMBL" id="CAH1963625.1"/>
    </source>
</evidence>